<comment type="caution">
    <text evidence="8">The sequence shown here is derived from an EMBL/GenBank/DDBJ whole genome shotgun (WGS) entry which is preliminary data.</text>
</comment>
<evidence type="ECO:0000256" key="4">
    <source>
        <dbReference type="ARBA" id="ARBA00022827"/>
    </source>
</evidence>
<dbReference type="InterPro" id="IPR023753">
    <property type="entry name" value="FAD/NAD-binding_dom"/>
</dbReference>
<dbReference type="PANTHER" id="PTHR42913:SF3">
    <property type="entry name" value="64 KDA MITOCHONDRIAL NADH DEHYDROGENASE (EUROFUNG)"/>
    <property type="match status" value="1"/>
</dbReference>
<protein>
    <submittedName>
        <fullName evidence="8">NADH dehydrogenase FAD-containing subunit</fullName>
    </submittedName>
</protein>
<evidence type="ECO:0000256" key="5">
    <source>
        <dbReference type="ARBA" id="ARBA00023002"/>
    </source>
</evidence>
<evidence type="ECO:0000313" key="9">
    <source>
        <dbReference type="Proteomes" id="UP000798951"/>
    </source>
</evidence>
<evidence type="ECO:0000256" key="2">
    <source>
        <dbReference type="ARBA" id="ARBA00005272"/>
    </source>
</evidence>
<reference evidence="8 9" key="1">
    <citation type="submission" date="2019-07" db="EMBL/GenBank/DDBJ databases">
        <title>Genomic Encyclopedia of Type Strains, Phase IV (KMG-IV): sequencing the most valuable type-strain genomes for metagenomic binning, comparative biology and taxonomic classification.</title>
        <authorList>
            <person name="Goeker M."/>
        </authorList>
    </citation>
    <scope>NUCLEOTIDE SEQUENCE [LARGE SCALE GENOMIC DNA]</scope>
    <source>
        <strain evidence="8 9">DSM 44831</strain>
    </source>
</reference>
<name>A0ABQ6YM57_9NOCA</name>
<dbReference type="EMBL" id="VMSD01000004">
    <property type="protein sequence ID" value="KAF0846801.1"/>
    <property type="molecule type" value="Genomic_DNA"/>
</dbReference>
<accession>A0ABQ6YM57</accession>
<gene>
    <name evidence="8" type="ORF">FNL39_104223</name>
</gene>
<dbReference type="InterPro" id="IPR051169">
    <property type="entry name" value="NADH-Q_oxidoreductase"/>
</dbReference>
<dbReference type="Proteomes" id="UP000798951">
    <property type="component" value="Unassembled WGS sequence"/>
</dbReference>
<dbReference type="Gene3D" id="3.50.50.100">
    <property type="match status" value="1"/>
</dbReference>
<feature type="compositionally biased region" description="Basic and acidic residues" evidence="6">
    <location>
        <begin position="366"/>
        <end position="377"/>
    </location>
</feature>
<proteinExistence type="inferred from homology"/>
<dbReference type="PRINTS" id="PR00420">
    <property type="entry name" value="RNGMNOXGNASE"/>
</dbReference>
<sequence>MAANRLSSRRDVRVTVVNPRPVFVPRLRLHQLVGGTHDAIVDYRDVLADGVSLLVDSVTAIDPYSRRVTRADGPDLDYDHLVYAAGSGAPEPQVRGAAEFAYPVATLESAQRLRSVLFDRAMSAPVTVVGGGPTGIETATELAEQGRSVTLVCGGVLGPYLHPRARRTARKYLTKLGVGLLEGPESKVAEVTKTSVRLAVGAGLPSEITIWAAGFGVPDLAARSGLRTDAAGRLLTDETLTSVDDDRIVAAGDSCAPSDLPLRMSAYVAGCLGAHAADTIAHRLDGTDPTPIDLAFQAMCISFGRRAGIFQLGHKDDTAMRLYFPGPAGRALEEFSCEASVKHLVTEAHKPGSHSWPKDGKHRPQVLRERRAAATTA</sequence>
<evidence type="ECO:0000256" key="1">
    <source>
        <dbReference type="ARBA" id="ARBA00001974"/>
    </source>
</evidence>
<comment type="similarity">
    <text evidence="2">Belongs to the NADH dehydrogenase family.</text>
</comment>
<comment type="cofactor">
    <cofactor evidence="1">
        <name>FAD</name>
        <dbReference type="ChEBI" id="CHEBI:57692"/>
    </cofactor>
</comment>
<dbReference type="SUPFAM" id="SSF51905">
    <property type="entry name" value="FAD/NAD(P)-binding domain"/>
    <property type="match status" value="2"/>
</dbReference>
<evidence type="ECO:0000259" key="7">
    <source>
        <dbReference type="Pfam" id="PF07992"/>
    </source>
</evidence>
<keyword evidence="3" id="KW-0285">Flavoprotein</keyword>
<keyword evidence="5" id="KW-0560">Oxidoreductase</keyword>
<evidence type="ECO:0000313" key="8">
    <source>
        <dbReference type="EMBL" id="KAF0846801.1"/>
    </source>
</evidence>
<feature type="domain" description="FAD/NAD(P)-binding" evidence="7">
    <location>
        <begin position="2"/>
        <end position="255"/>
    </location>
</feature>
<keyword evidence="4" id="KW-0274">FAD</keyword>
<feature type="region of interest" description="Disordered" evidence="6">
    <location>
        <begin position="348"/>
        <end position="377"/>
    </location>
</feature>
<organism evidence="8 9">
    <name type="scientific">Nocardia caishijiensis</name>
    <dbReference type="NCBI Taxonomy" id="184756"/>
    <lineage>
        <taxon>Bacteria</taxon>
        <taxon>Bacillati</taxon>
        <taxon>Actinomycetota</taxon>
        <taxon>Actinomycetes</taxon>
        <taxon>Mycobacteriales</taxon>
        <taxon>Nocardiaceae</taxon>
        <taxon>Nocardia</taxon>
    </lineage>
</organism>
<dbReference type="InterPro" id="IPR036188">
    <property type="entry name" value="FAD/NAD-bd_sf"/>
</dbReference>
<evidence type="ECO:0000256" key="3">
    <source>
        <dbReference type="ARBA" id="ARBA00022630"/>
    </source>
</evidence>
<dbReference type="PANTHER" id="PTHR42913">
    <property type="entry name" value="APOPTOSIS-INDUCING FACTOR 1"/>
    <property type="match status" value="1"/>
</dbReference>
<evidence type="ECO:0000256" key="6">
    <source>
        <dbReference type="SAM" id="MobiDB-lite"/>
    </source>
</evidence>
<dbReference type="Pfam" id="PF07992">
    <property type="entry name" value="Pyr_redox_2"/>
    <property type="match status" value="1"/>
</dbReference>
<keyword evidence="9" id="KW-1185">Reference proteome</keyword>